<dbReference type="Gramene" id="PNT65646">
    <property type="protein sequence ID" value="PNT65646"/>
    <property type="gene ID" value="BRADI_3g00066v3"/>
</dbReference>
<reference evidence="1 2" key="1">
    <citation type="journal article" date="2010" name="Nature">
        <title>Genome sequencing and analysis of the model grass Brachypodium distachyon.</title>
        <authorList>
            <consortium name="International Brachypodium Initiative"/>
        </authorList>
    </citation>
    <scope>NUCLEOTIDE SEQUENCE [LARGE SCALE GENOMIC DNA]</scope>
    <source>
        <strain evidence="1 2">Bd21</strain>
    </source>
</reference>
<dbReference type="EMBL" id="CM000882">
    <property type="protein sequence ID" value="PNT65646.1"/>
    <property type="molecule type" value="Genomic_DNA"/>
</dbReference>
<proteinExistence type="predicted"/>
<dbReference type="EnsemblPlants" id="PNT65646">
    <property type="protein sequence ID" value="PNT65646"/>
    <property type="gene ID" value="BRADI_3g00066v3"/>
</dbReference>
<accession>A0A2K2CUF6</accession>
<evidence type="ECO:0000313" key="3">
    <source>
        <dbReference type="Proteomes" id="UP000008810"/>
    </source>
</evidence>
<dbReference type="Proteomes" id="UP000008810">
    <property type="component" value="Chromosome 3"/>
</dbReference>
<protein>
    <submittedName>
        <fullName evidence="1 2">Uncharacterized protein</fullName>
    </submittedName>
</protein>
<sequence>MAQPSGGGEGGGGQRGGGRGAGGVGVVVLPHQVRKMFFGDVSEIRESMMQYVLQQTPAVTLVPVSGDCRSYLKRSSRARRSTDALVKWFCHLHDLGYALAGSFNRDSFGIDQMGCLRGMTSLLPLVRTISSIVDGVKNNMAIVAAIIENGIHASLQIPQDLTHLLDGLKNYPIGFSLMVQSHICHEEEDNKTALFVRMYKRLKVLEKIDPAKHGQILQSIQQISGTNLWLASAMSNTHLHCVLRYSPLKRKAKRNMTNLVARFLRTKVQYTDDLDGFLTCRRNGQAHIESDSSVDMIGYMEAAIFGAAAGLNTYHQLQYSDAVAAAVQPVEPLATRLLKPVPLSVAYAIEKALETFLLSGAPLSLNAAKVGAAAAANYIVNELHGPTARIAQSLLLKNAVAAASGAAHGVQGGAAQVNPPLEMFDADDIDHIYDIVAPKLMVGFHIAMFRAGESFRLGNDTKIPRLE</sequence>
<gene>
    <name evidence="1" type="ORF">BRADI_3g00066v3</name>
</gene>
<dbReference type="PANTHER" id="PTHR35161">
    <property type="entry name" value="OS02G0303100 PROTEIN"/>
    <property type="match status" value="1"/>
</dbReference>
<name>A0A2K2CUF6_BRADI</name>
<organism evidence="1">
    <name type="scientific">Brachypodium distachyon</name>
    <name type="common">Purple false brome</name>
    <name type="synonym">Trachynia distachya</name>
    <dbReference type="NCBI Taxonomy" id="15368"/>
    <lineage>
        <taxon>Eukaryota</taxon>
        <taxon>Viridiplantae</taxon>
        <taxon>Streptophyta</taxon>
        <taxon>Embryophyta</taxon>
        <taxon>Tracheophyta</taxon>
        <taxon>Spermatophyta</taxon>
        <taxon>Magnoliopsida</taxon>
        <taxon>Liliopsida</taxon>
        <taxon>Poales</taxon>
        <taxon>Poaceae</taxon>
        <taxon>BOP clade</taxon>
        <taxon>Pooideae</taxon>
        <taxon>Stipodae</taxon>
        <taxon>Brachypodieae</taxon>
        <taxon>Brachypodium</taxon>
    </lineage>
</organism>
<dbReference type="OrthoDB" id="10454779at2759"/>
<reference evidence="1" key="2">
    <citation type="submission" date="2017-06" db="EMBL/GenBank/DDBJ databases">
        <title>WGS assembly of Brachypodium distachyon.</title>
        <authorList>
            <consortium name="The International Brachypodium Initiative"/>
            <person name="Lucas S."/>
            <person name="Harmon-Smith M."/>
            <person name="Lail K."/>
            <person name="Tice H."/>
            <person name="Grimwood J."/>
            <person name="Bruce D."/>
            <person name="Barry K."/>
            <person name="Shu S."/>
            <person name="Lindquist E."/>
            <person name="Wang M."/>
            <person name="Pitluck S."/>
            <person name="Vogel J.P."/>
            <person name="Garvin D.F."/>
            <person name="Mockler T.C."/>
            <person name="Schmutz J."/>
            <person name="Rokhsar D."/>
            <person name="Bevan M.W."/>
        </authorList>
    </citation>
    <scope>NUCLEOTIDE SEQUENCE</scope>
    <source>
        <strain evidence="1">Bd21</strain>
    </source>
</reference>
<evidence type="ECO:0000313" key="1">
    <source>
        <dbReference type="EMBL" id="PNT65646.1"/>
    </source>
</evidence>
<reference evidence="2" key="3">
    <citation type="submission" date="2018-08" db="UniProtKB">
        <authorList>
            <consortium name="EnsemblPlants"/>
        </authorList>
    </citation>
    <scope>IDENTIFICATION</scope>
    <source>
        <strain evidence="2">cv. Bd21</strain>
    </source>
</reference>
<keyword evidence="3" id="KW-1185">Reference proteome</keyword>
<dbReference type="InParanoid" id="A0A2K2CUF6"/>
<evidence type="ECO:0000313" key="2">
    <source>
        <dbReference type="EnsemblPlants" id="PNT65646"/>
    </source>
</evidence>
<dbReference type="PANTHER" id="PTHR35161:SF22">
    <property type="match status" value="1"/>
</dbReference>
<dbReference type="AlphaFoldDB" id="A0A2K2CUF6"/>